<dbReference type="SFLD" id="SFLDG01067">
    <property type="entry name" value="SPASM/twitch_domain_containing"/>
    <property type="match status" value="1"/>
</dbReference>
<reference evidence="7 8" key="1">
    <citation type="submission" date="2019-01" db="EMBL/GenBank/DDBJ databases">
        <title>Geovibrio thiophilus DSM 11263, complete genome.</title>
        <authorList>
            <person name="Spring S."/>
            <person name="Bunk B."/>
            <person name="Sproer C."/>
        </authorList>
    </citation>
    <scope>NUCLEOTIDE SEQUENCE [LARGE SCALE GENOMIC DNA]</scope>
    <source>
        <strain evidence="7 8">DSM 11263</strain>
    </source>
</reference>
<dbReference type="Gene3D" id="3.20.20.70">
    <property type="entry name" value="Aldolase class I"/>
    <property type="match status" value="1"/>
</dbReference>
<dbReference type="CDD" id="cd01335">
    <property type="entry name" value="Radical_SAM"/>
    <property type="match status" value="1"/>
</dbReference>
<protein>
    <submittedName>
        <fullName evidence="7">Radical SAM protein</fullName>
    </submittedName>
</protein>
<evidence type="ECO:0000313" key="8">
    <source>
        <dbReference type="Proteomes" id="UP000287502"/>
    </source>
</evidence>
<dbReference type="Proteomes" id="UP000287502">
    <property type="component" value="Chromosome"/>
</dbReference>
<dbReference type="InterPro" id="IPR050377">
    <property type="entry name" value="Radical_SAM_PqqE_MftC-like"/>
</dbReference>
<proteinExistence type="predicted"/>
<comment type="cofactor">
    <cofactor evidence="1">
        <name>[4Fe-4S] cluster</name>
        <dbReference type="ChEBI" id="CHEBI:49883"/>
    </cofactor>
</comment>
<dbReference type="RefSeq" id="WP_128465337.1">
    <property type="nucleotide sequence ID" value="NZ_CP035108.1"/>
</dbReference>
<dbReference type="GO" id="GO:0051536">
    <property type="term" value="F:iron-sulfur cluster binding"/>
    <property type="evidence" value="ECO:0007669"/>
    <property type="project" value="UniProtKB-KW"/>
</dbReference>
<evidence type="ECO:0000259" key="6">
    <source>
        <dbReference type="PROSITE" id="PS51918"/>
    </source>
</evidence>
<dbReference type="PANTHER" id="PTHR11228:SF7">
    <property type="entry name" value="PQQA PEPTIDE CYCLASE"/>
    <property type="match status" value="1"/>
</dbReference>
<feature type="domain" description="Radical SAM core" evidence="6">
    <location>
        <begin position="16"/>
        <end position="271"/>
    </location>
</feature>
<keyword evidence="3" id="KW-0479">Metal-binding</keyword>
<keyword evidence="8" id="KW-1185">Reference proteome</keyword>
<dbReference type="SUPFAM" id="SSF102114">
    <property type="entry name" value="Radical SAM enzymes"/>
    <property type="match status" value="1"/>
</dbReference>
<evidence type="ECO:0000256" key="2">
    <source>
        <dbReference type="ARBA" id="ARBA00022691"/>
    </source>
</evidence>
<dbReference type="GO" id="GO:0003824">
    <property type="term" value="F:catalytic activity"/>
    <property type="evidence" value="ECO:0007669"/>
    <property type="project" value="InterPro"/>
</dbReference>
<keyword evidence="5" id="KW-0411">Iron-sulfur</keyword>
<evidence type="ECO:0000256" key="1">
    <source>
        <dbReference type="ARBA" id="ARBA00001966"/>
    </source>
</evidence>
<gene>
    <name evidence="7" type="ORF">EP073_01120</name>
</gene>
<dbReference type="InterPro" id="IPR013785">
    <property type="entry name" value="Aldolase_TIM"/>
</dbReference>
<evidence type="ECO:0000256" key="3">
    <source>
        <dbReference type="ARBA" id="ARBA00022723"/>
    </source>
</evidence>
<dbReference type="KEGG" id="gtl:EP073_01120"/>
<dbReference type="AlphaFoldDB" id="A0A3R5UX91"/>
<dbReference type="InterPro" id="IPR007197">
    <property type="entry name" value="rSAM"/>
</dbReference>
<keyword evidence="4" id="KW-0408">Iron</keyword>
<dbReference type="EMBL" id="CP035108">
    <property type="protein sequence ID" value="QAR32050.1"/>
    <property type="molecule type" value="Genomic_DNA"/>
</dbReference>
<name>A0A3R5UX91_9BACT</name>
<dbReference type="InterPro" id="IPR058240">
    <property type="entry name" value="rSAM_sf"/>
</dbReference>
<dbReference type="GO" id="GO:0046872">
    <property type="term" value="F:metal ion binding"/>
    <property type="evidence" value="ECO:0007669"/>
    <property type="project" value="UniProtKB-KW"/>
</dbReference>
<evidence type="ECO:0000313" key="7">
    <source>
        <dbReference type="EMBL" id="QAR32050.1"/>
    </source>
</evidence>
<sequence length="417" mass="47554">MSLKLSDFLRNTGTFLKGRAPGQAIIQLTDHCNARCPQCGMRVQEKFDRHRLSDERLFAMIDRAAENGVNAISFTGGEPFLHTDTLINCVNRSSENGIKFIRTGTNAYFLTGHDKPDFTDKVKRMAERIAATKLYTIWFSLDTWNAELHEEMRGLRGVVKGMEKALPIFAEYGIYPSANLGINRNVSFGDIPELTSGESKAVFRESFMEGFRRFYSFAENLGFTIVNACYPMSADGNTVYRAESADRIVKFTVEEKIELFTALSEAIPEYRSRLRIFTPRSSLLSLLRQYKGDETADYGCRGGIDFFYIDGKNGHAHPCGFREGEDMGAYEQFEAKGFGIKASCRKCDWECFRDPSTLLGPVTEFFEHPAGLLSRFANDREFFRLWLEDIRYYSACGFFNGREKPDFTKMSRFKTTK</sequence>
<dbReference type="PANTHER" id="PTHR11228">
    <property type="entry name" value="RADICAL SAM DOMAIN PROTEIN"/>
    <property type="match status" value="1"/>
</dbReference>
<evidence type="ECO:0000256" key="4">
    <source>
        <dbReference type="ARBA" id="ARBA00023004"/>
    </source>
</evidence>
<dbReference type="SFLD" id="SFLDS00029">
    <property type="entry name" value="Radical_SAM"/>
    <property type="match status" value="1"/>
</dbReference>
<dbReference type="Pfam" id="PF04055">
    <property type="entry name" value="Radical_SAM"/>
    <property type="match status" value="1"/>
</dbReference>
<dbReference type="OrthoDB" id="7021155at2"/>
<evidence type="ECO:0000256" key="5">
    <source>
        <dbReference type="ARBA" id="ARBA00023014"/>
    </source>
</evidence>
<dbReference type="PROSITE" id="PS51918">
    <property type="entry name" value="RADICAL_SAM"/>
    <property type="match status" value="1"/>
</dbReference>
<accession>A0A3R5UX91</accession>
<keyword evidence="2" id="KW-0949">S-adenosyl-L-methionine</keyword>
<organism evidence="7 8">
    <name type="scientific">Geovibrio thiophilus</name>
    <dbReference type="NCBI Taxonomy" id="139438"/>
    <lineage>
        <taxon>Bacteria</taxon>
        <taxon>Pseudomonadati</taxon>
        <taxon>Deferribacterota</taxon>
        <taxon>Deferribacteres</taxon>
        <taxon>Deferribacterales</taxon>
        <taxon>Geovibrionaceae</taxon>
        <taxon>Geovibrio</taxon>
    </lineage>
</organism>